<evidence type="ECO:0000313" key="2">
    <source>
        <dbReference type="Proteomes" id="UP000195402"/>
    </source>
</evidence>
<dbReference type="AlphaFoldDB" id="A0A200R781"/>
<reference evidence="1 2" key="1">
    <citation type="journal article" date="2017" name="Mol. Plant">
        <title>The Genome of Medicinal Plant Macleaya cordata Provides New Insights into Benzylisoquinoline Alkaloids Metabolism.</title>
        <authorList>
            <person name="Liu X."/>
            <person name="Liu Y."/>
            <person name="Huang P."/>
            <person name="Ma Y."/>
            <person name="Qing Z."/>
            <person name="Tang Q."/>
            <person name="Cao H."/>
            <person name="Cheng P."/>
            <person name="Zheng Y."/>
            <person name="Yuan Z."/>
            <person name="Zhou Y."/>
            <person name="Liu J."/>
            <person name="Tang Z."/>
            <person name="Zhuo Y."/>
            <person name="Zhang Y."/>
            <person name="Yu L."/>
            <person name="Huang J."/>
            <person name="Yang P."/>
            <person name="Peng Q."/>
            <person name="Zhang J."/>
            <person name="Jiang W."/>
            <person name="Zhang Z."/>
            <person name="Lin K."/>
            <person name="Ro D.K."/>
            <person name="Chen X."/>
            <person name="Xiong X."/>
            <person name="Shang Y."/>
            <person name="Huang S."/>
            <person name="Zeng J."/>
        </authorList>
    </citation>
    <scope>NUCLEOTIDE SEQUENCE [LARGE SCALE GENOMIC DNA]</scope>
    <source>
        <strain evidence="2">cv. BLH2017</strain>
        <tissue evidence="1">Root</tissue>
    </source>
</reference>
<keyword evidence="2" id="KW-1185">Reference proteome</keyword>
<dbReference type="Proteomes" id="UP000195402">
    <property type="component" value="Unassembled WGS sequence"/>
</dbReference>
<dbReference type="InParanoid" id="A0A200R781"/>
<sequence>MRISFMLVPWQICLLPLDNRSLIGLFSRSFSMAWSPHMIRLSLPSQPQLIMSPTPWMTFMLIFLRLTCALLPNRLLFPLNPRPIWLPPINPLQVDVVFDPTRVVAVEALVFDPTLLPPQSHRSTLLVSF</sequence>
<accession>A0A200R781</accession>
<name>A0A200R781_MACCD</name>
<organism evidence="1 2">
    <name type="scientific">Macleaya cordata</name>
    <name type="common">Five-seeded plume-poppy</name>
    <name type="synonym">Bocconia cordata</name>
    <dbReference type="NCBI Taxonomy" id="56857"/>
    <lineage>
        <taxon>Eukaryota</taxon>
        <taxon>Viridiplantae</taxon>
        <taxon>Streptophyta</taxon>
        <taxon>Embryophyta</taxon>
        <taxon>Tracheophyta</taxon>
        <taxon>Spermatophyta</taxon>
        <taxon>Magnoliopsida</taxon>
        <taxon>Ranunculales</taxon>
        <taxon>Papaveraceae</taxon>
        <taxon>Papaveroideae</taxon>
        <taxon>Macleaya</taxon>
    </lineage>
</organism>
<proteinExistence type="predicted"/>
<evidence type="ECO:0000313" key="1">
    <source>
        <dbReference type="EMBL" id="OVA18548.1"/>
    </source>
</evidence>
<dbReference type="EMBL" id="MVGT01000435">
    <property type="protein sequence ID" value="OVA18548.1"/>
    <property type="molecule type" value="Genomic_DNA"/>
</dbReference>
<protein>
    <submittedName>
        <fullName evidence="1">Uncharacterized protein</fullName>
    </submittedName>
</protein>
<comment type="caution">
    <text evidence="1">The sequence shown here is derived from an EMBL/GenBank/DDBJ whole genome shotgun (WGS) entry which is preliminary data.</text>
</comment>
<gene>
    <name evidence="1" type="ORF">BVC80_1831g84</name>
</gene>